<evidence type="ECO:0000313" key="3">
    <source>
        <dbReference type="Proteomes" id="UP000235826"/>
    </source>
</evidence>
<dbReference type="EMBL" id="CP025791">
    <property type="protein sequence ID" value="AUP79260.1"/>
    <property type="molecule type" value="Genomic_DNA"/>
</dbReference>
<dbReference type="RefSeq" id="WP_102755915.1">
    <property type="nucleotide sequence ID" value="NZ_CP025791.1"/>
</dbReference>
<keyword evidence="3" id="KW-1185">Reference proteome</keyword>
<reference evidence="2 3" key="1">
    <citation type="submission" date="2018-01" db="EMBL/GenBank/DDBJ databases">
        <title>Complete genome sequence of Flavivirga eckloniae ECD14 isolated from seaweed Ecklonia cava.</title>
        <authorList>
            <person name="Lee J.H."/>
            <person name="Baik K.S."/>
            <person name="Seong C.N."/>
        </authorList>
    </citation>
    <scope>NUCLEOTIDE SEQUENCE [LARGE SCALE GENOMIC DNA]</scope>
    <source>
        <strain evidence="2 3">ECD14</strain>
    </source>
</reference>
<evidence type="ECO:0000259" key="1">
    <source>
        <dbReference type="Pfam" id="PF20240"/>
    </source>
</evidence>
<protein>
    <submittedName>
        <fullName evidence="2">AraC family transcriptional regulator</fullName>
    </submittedName>
</protein>
<name>A0A2K9PQA5_9FLAO</name>
<dbReference type="CDD" id="cd00093">
    <property type="entry name" value="HTH_XRE"/>
    <property type="match status" value="1"/>
</dbReference>
<dbReference type="Pfam" id="PF20240">
    <property type="entry name" value="DUF6597"/>
    <property type="match status" value="1"/>
</dbReference>
<dbReference type="KEGG" id="fek:C1H87_11320"/>
<dbReference type="Proteomes" id="UP000235826">
    <property type="component" value="Chromosome"/>
</dbReference>
<feature type="domain" description="DUF6597" evidence="1">
    <location>
        <begin position="13"/>
        <end position="98"/>
    </location>
</feature>
<proteinExistence type="predicted"/>
<dbReference type="InterPro" id="IPR046532">
    <property type="entry name" value="DUF6597"/>
</dbReference>
<dbReference type="AlphaFoldDB" id="A0A2K9PQA5"/>
<evidence type="ECO:0000313" key="2">
    <source>
        <dbReference type="EMBL" id="AUP79260.1"/>
    </source>
</evidence>
<dbReference type="OrthoDB" id="511992at2"/>
<dbReference type="InterPro" id="IPR001387">
    <property type="entry name" value="Cro/C1-type_HTH"/>
</dbReference>
<sequence length="248" mass="29448">MTYQEKNTEGFISNFIKSFWKFETFEKQCNYEILPDGFFDLIFEIKNGQITKVSLTGVWTNQIQVTIPKNTKLIGVRFKLISAEYIFKQSIKELKNTKTELPTTFWGFQNFDFNNFEKVTDSIIEKLQYGLKNLKEIDNRKFELFKILYEQKGEISIKELSQRIFWSNRQINRYFNSKFGFSLKTFCNILKCYSSLKHISKGNLFPENDYYDQAHFIKQIKQITGTTPSNLHLNKNDRFLQLTTIKAT</sequence>
<accession>A0A2K9PQA5</accession>
<dbReference type="Gene3D" id="1.10.10.60">
    <property type="entry name" value="Homeodomain-like"/>
    <property type="match status" value="1"/>
</dbReference>
<organism evidence="2 3">
    <name type="scientific">Flavivirga eckloniae</name>
    <dbReference type="NCBI Taxonomy" id="1803846"/>
    <lineage>
        <taxon>Bacteria</taxon>
        <taxon>Pseudomonadati</taxon>
        <taxon>Bacteroidota</taxon>
        <taxon>Flavobacteriia</taxon>
        <taxon>Flavobacteriales</taxon>
        <taxon>Flavobacteriaceae</taxon>
        <taxon>Flavivirga</taxon>
    </lineage>
</organism>
<gene>
    <name evidence="2" type="ORF">C1H87_11320</name>
</gene>